<feature type="compositionally biased region" description="Low complexity" evidence="1">
    <location>
        <begin position="49"/>
        <end position="61"/>
    </location>
</feature>
<dbReference type="EMBL" id="BT042263">
    <property type="protein sequence ID" value="ACF87268.1"/>
    <property type="molecule type" value="mRNA"/>
</dbReference>
<dbReference type="PANTHER" id="PTHR33157:SF14">
    <property type="entry name" value="AUTONOMOUS TRANSPOSABLE ELEMENT EN-1 MOSAIC PROTEIN"/>
    <property type="match status" value="1"/>
</dbReference>
<feature type="compositionally biased region" description="Basic and acidic residues" evidence="1">
    <location>
        <begin position="1"/>
        <end position="11"/>
    </location>
</feature>
<organism evidence="2">
    <name type="scientific">Zea mays</name>
    <name type="common">Maize</name>
    <dbReference type="NCBI Taxonomy" id="4577"/>
    <lineage>
        <taxon>Eukaryota</taxon>
        <taxon>Viridiplantae</taxon>
        <taxon>Streptophyta</taxon>
        <taxon>Embryophyta</taxon>
        <taxon>Tracheophyta</taxon>
        <taxon>Spermatophyta</taxon>
        <taxon>Magnoliopsida</taxon>
        <taxon>Liliopsida</taxon>
        <taxon>Poales</taxon>
        <taxon>Poaceae</taxon>
        <taxon>PACMAD clade</taxon>
        <taxon>Panicoideae</taxon>
        <taxon>Andropogonodae</taxon>
        <taxon>Andropogoneae</taxon>
        <taxon>Tripsacinae</taxon>
        <taxon>Zea</taxon>
    </lineage>
</organism>
<evidence type="ECO:0000313" key="2">
    <source>
        <dbReference type="EMBL" id="ACF87268.1"/>
    </source>
</evidence>
<feature type="region of interest" description="Disordered" evidence="1">
    <location>
        <begin position="1"/>
        <end position="25"/>
    </location>
</feature>
<dbReference type="AlphaFoldDB" id="B4FYS5"/>
<dbReference type="InterPro" id="IPR039266">
    <property type="entry name" value="EN-1/SPM"/>
</dbReference>
<proteinExistence type="evidence at transcript level"/>
<feature type="region of interest" description="Disordered" evidence="1">
    <location>
        <begin position="40"/>
        <end position="78"/>
    </location>
</feature>
<protein>
    <submittedName>
        <fullName evidence="2">Uncharacterized protein</fullName>
    </submittedName>
</protein>
<sequence>MRGSNYDKRTASNDPQAVYASGGKPYGRYSMFDNVIDTSQVRVQRRGSSRSTARSSYLSTSNPTKVERLREELRNQQE</sequence>
<dbReference type="GO" id="GO:0032196">
    <property type="term" value="P:transposition"/>
    <property type="evidence" value="ECO:0007669"/>
    <property type="project" value="InterPro"/>
</dbReference>
<reference evidence="2" key="1">
    <citation type="journal article" date="2009" name="PLoS Genet.">
        <title>Sequencing, mapping, and analysis of 27,455 maize full-length cDNAs.</title>
        <authorList>
            <person name="Soderlund C."/>
            <person name="Descour A."/>
            <person name="Kudrna D."/>
            <person name="Bomhoff M."/>
            <person name="Boyd L."/>
            <person name="Currie J."/>
            <person name="Angelova A."/>
            <person name="Collura K."/>
            <person name="Wissotski M."/>
            <person name="Ashley E."/>
            <person name="Morrow D."/>
            <person name="Fernandes J."/>
            <person name="Walbot V."/>
            <person name="Yu Y."/>
        </authorList>
    </citation>
    <scope>NUCLEOTIDE SEQUENCE</scope>
    <source>
        <strain evidence="2">B73</strain>
    </source>
</reference>
<accession>B4FYS5</accession>
<name>B4FYS5_MAIZE</name>
<evidence type="ECO:0000256" key="1">
    <source>
        <dbReference type="SAM" id="MobiDB-lite"/>
    </source>
</evidence>
<dbReference type="PANTHER" id="PTHR33157">
    <property type="entry name" value="AUTONOMOUS TRANSPOSABLE ELEMENT EN-1 MOSAIC PROTEIN-RELATED"/>
    <property type="match status" value="1"/>
</dbReference>
<feature type="compositionally biased region" description="Basic and acidic residues" evidence="1">
    <location>
        <begin position="65"/>
        <end position="78"/>
    </location>
</feature>